<keyword evidence="3" id="KW-1185">Reference proteome</keyword>
<comment type="caution">
    <text evidence="2">The sequence shown here is derived from an EMBL/GenBank/DDBJ whole genome shotgun (WGS) entry which is preliminary data.</text>
</comment>
<evidence type="ECO:0000313" key="3">
    <source>
        <dbReference type="Proteomes" id="UP000624325"/>
    </source>
</evidence>
<accession>A0ABQ4CFV8</accession>
<reference evidence="2 3" key="1">
    <citation type="submission" date="2021-01" db="EMBL/GenBank/DDBJ databases">
        <title>Whole genome shotgun sequence of Asanoa iriomotensis NBRC 100142.</title>
        <authorList>
            <person name="Komaki H."/>
            <person name="Tamura T."/>
        </authorList>
    </citation>
    <scope>NUCLEOTIDE SEQUENCE [LARGE SCALE GENOMIC DNA]</scope>
    <source>
        <strain evidence="2 3">NBRC 100142</strain>
    </source>
</reference>
<dbReference type="EMBL" id="BONC01000118">
    <property type="protein sequence ID" value="GIF61651.1"/>
    <property type="molecule type" value="Genomic_DNA"/>
</dbReference>
<dbReference type="Proteomes" id="UP000624325">
    <property type="component" value="Unassembled WGS sequence"/>
</dbReference>
<feature type="region of interest" description="Disordered" evidence="1">
    <location>
        <begin position="199"/>
        <end position="223"/>
    </location>
</feature>
<evidence type="ECO:0000256" key="1">
    <source>
        <dbReference type="SAM" id="MobiDB-lite"/>
    </source>
</evidence>
<organism evidence="2 3">
    <name type="scientific">Asanoa iriomotensis</name>
    <dbReference type="NCBI Taxonomy" id="234613"/>
    <lineage>
        <taxon>Bacteria</taxon>
        <taxon>Bacillati</taxon>
        <taxon>Actinomycetota</taxon>
        <taxon>Actinomycetes</taxon>
        <taxon>Micromonosporales</taxon>
        <taxon>Micromonosporaceae</taxon>
        <taxon>Asanoa</taxon>
    </lineage>
</organism>
<sequence>MLATRLTAYAAAVVVKAELSGHEFDLEDVAALLPVGPVRITVEDGKHYLIADEIDNRPPGIPFYEVAPRVLRQVNGLARAIGPDFRPVSLTGRYMDSDRPLTVVHAGTAEIRIRANPLVIGRGDGTPLPPPPQPLGPWQMSVASSRPEVAEALTIMGQTAPLGWVELYKVFEIVRHAVKPADLAAVGLATKDELSAFGASANRPDVSGQDARHSRMSGPHPKRTMTIGEGRAFVGALMTAWIDSQRP</sequence>
<evidence type="ECO:0000313" key="2">
    <source>
        <dbReference type="EMBL" id="GIF61651.1"/>
    </source>
</evidence>
<protein>
    <submittedName>
        <fullName evidence="2">Uncharacterized protein</fullName>
    </submittedName>
</protein>
<proteinExistence type="predicted"/>
<gene>
    <name evidence="2" type="ORF">Air01nite_77460</name>
</gene>
<name>A0ABQ4CFV8_9ACTN</name>